<dbReference type="GO" id="GO:0005886">
    <property type="term" value="C:plasma membrane"/>
    <property type="evidence" value="ECO:0007669"/>
    <property type="project" value="UniProtKB-SubCell"/>
</dbReference>
<dbReference type="GO" id="GO:0071398">
    <property type="term" value="P:cellular response to fatty acid"/>
    <property type="evidence" value="ECO:0007669"/>
    <property type="project" value="TreeGrafter"/>
</dbReference>
<feature type="transmembrane region" description="Helical" evidence="10">
    <location>
        <begin position="12"/>
        <end position="33"/>
    </location>
</feature>
<dbReference type="SUPFAM" id="SSF81321">
    <property type="entry name" value="Family A G protein-coupled receptor-like"/>
    <property type="match status" value="1"/>
</dbReference>
<keyword evidence="6 10" id="KW-0472">Membrane</keyword>
<proteinExistence type="inferred from homology"/>
<keyword evidence="5 9" id="KW-0297">G-protein coupled receptor</keyword>
<evidence type="ECO:0000256" key="5">
    <source>
        <dbReference type="ARBA" id="ARBA00023040"/>
    </source>
</evidence>
<reference evidence="12" key="1">
    <citation type="submission" date="2021-02" db="EMBL/GenBank/DDBJ databases">
        <title>Comparative genomics reveals that relaxation of natural selection precedes convergent phenotypic evolution of cavefish.</title>
        <authorList>
            <person name="Peng Z."/>
        </authorList>
    </citation>
    <scope>NUCLEOTIDE SEQUENCE</scope>
    <source>
        <tissue evidence="12">Muscle</tissue>
    </source>
</reference>
<dbReference type="InterPro" id="IPR013312">
    <property type="entry name" value="GPR40-rel_orph"/>
</dbReference>
<evidence type="ECO:0000256" key="2">
    <source>
        <dbReference type="ARBA" id="ARBA00022475"/>
    </source>
</evidence>
<dbReference type="PROSITE" id="PS00237">
    <property type="entry name" value="G_PROTEIN_RECEP_F1_1"/>
    <property type="match status" value="1"/>
</dbReference>
<evidence type="ECO:0000256" key="7">
    <source>
        <dbReference type="ARBA" id="ARBA00023170"/>
    </source>
</evidence>
<keyword evidence="7 9" id="KW-0675">Receptor</keyword>
<evidence type="ECO:0000256" key="3">
    <source>
        <dbReference type="ARBA" id="ARBA00022692"/>
    </source>
</evidence>
<keyword evidence="4 10" id="KW-1133">Transmembrane helix</keyword>
<dbReference type="CDD" id="cd15170">
    <property type="entry name" value="7tmA_FFAR2_FFAR3"/>
    <property type="match status" value="1"/>
</dbReference>
<keyword evidence="2" id="KW-1003">Cell membrane</keyword>
<feature type="transmembrane region" description="Helical" evidence="10">
    <location>
        <begin position="122"/>
        <end position="144"/>
    </location>
</feature>
<feature type="transmembrane region" description="Helical" evidence="10">
    <location>
        <begin position="183"/>
        <end position="208"/>
    </location>
</feature>
<keyword evidence="8 9" id="KW-0807">Transducer</keyword>
<feature type="transmembrane region" description="Helical" evidence="10">
    <location>
        <begin position="83"/>
        <end position="102"/>
    </location>
</feature>
<keyword evidence="3 9" id="KW-0812">Transmembrane</keyword>
<keyword evidence="13" id="KW-1185">Reference proteome</keyword>
<dbReference type="Proteomes" id="UP001059041">
    <property type="component" value="Linkage Group LG16"/>
</dbReference>
<dbReference type="PANTHER" id="PTHR45822:SF3">
    <property type="entry name" value="FREE FATTY ACID RECEPTOR 3-LIKE-RELATED"/>
    <property type="match status" value="1"/>
</dbReference>
<evidence type="ECO:0000313" key="13">
    <source>
        <dbReference type="Proteomes" id="UP001059041"/>
    </source>
</evidence>
<name>A0A9W7TMC8_TRIRA</name>
<comment type="subcellular location">
    <subcellularLocation>
        <location evidence="1">Cell membrane</location>
        <topology evidence="1">Multi-pass membrane protein</topology>
    </subcellularLocation>
</comment>
<organism evidence="12 13">
    <name type="scientific">Triplophysa rosa</name>
    <name type="common">Cave loach</name>
    <dbReference type="NCBI Taxonomy" id="992332"/>
    <lineage>
        <taxon>Eukaryota</taxon>
        <taxon>Metazoa</taxon>
        <taxon>Chordata</taxon>
        <taxon>Craniata</taxon>
        <taxon>Vertebrata</taxon>
        <taxon>Euteleostomi</taxon>
        <taxon>Actinopterygii</taxon>
        <taxon>Neopterygii</taxon>
        <taxon>Teleostei</taxon>
        <taxon>Ostariophysi</taxon>
        <taxon>Cypriniformes</taxon>
        <taxon>Nemacheilidae</taxon>
        <taxon>Triplophysa</taxon>
    </lineage>
</organism>
<evidence type="ECO:0000256" key="9">
    <source>
        <dbReference type="RuleBase" id="RU000688"/>
    </source>
</evidence>
<dbReference type="PANTHER" id="PTHR45822">
    <property type="entry name" value="FREE FATTY ACID RECEPTOR 2-RELATED"/>
    <property type="match status" value="1"/>
</dbReference>
<dbReference type="GO" id="GO:0004930">
    <property type="term" value="F:G protein-coupled receptor activity"/>
    <property type="evidence" value="ECO:0007669"/>
    <property type="project" value="UniProtKB-KW"/>
</dbReference>
<feature type="domain" description="G-protein coupled receptors family 1 profile" evidence="11">
    <location>
        <begin position="24"/>
        <end position="275"/>
    </location>
</feature>
<evidence type="ECO:0000256" key="4">
    <source>
        <dbReference type="ARBA" id="ARBA00022989"/>
    </source>
</evidence>
<feature type="transmembrane region" description="Helical" evidence="10">
    <location>
        <begin position="45"/>
        <end position="63"/>
    </location>
</feature>
<sequence length="301" mass="34713">MSEDTPTAVVLSIYIITFLIGFPNSVLAICSCIRKIRSKPLPIDLFMLNLVVSDLIFLTYLPVKMKEAADNMVWNMPYILCHFNLFTFFLPLYSSSQFLAAISVERYVCVAFPVKYKSPRRFTYTILVCVAIWMLIIIIAGLTYKAVYTGSDETENITNHIEPSRCYNNFTAVQLKGLLKMRLAVMAIFFCIPLIICCFCYINAIRILLKLPLIKRCRRLRVIGLTLGTLLVFTVCFAPYNASHIVGYIREENPKWRTKVLMLTTLNACFDPIIFYCISWEMRNAIKICVKRFLQLFNCLK</sequence>
<feature type="transmembrane region" description="Helical" evidence="10">
    <location>
        <begin position="260"/>
        <end position="278"/>
    </location>
</feature>
<dbReference type="PRINTS" id="PR01904">
    <property type="entry name" value="GPR40FAMILY"/>
</dbReference>
<protein>
    <submittedName>
        <fullName evidence="12">Free fatty acid receptor 3-like</fullName>
    </submittedName>
</protein>
<comment type="caution">
    <text evidence="12">The sequence shown here is derived from an EMBL/GenBank/DDBJ whole genome shotgun (WGS) entry which is preliminary data.</text>
</comment>
<dbReference type="AlphaFoldDB" id="A0A9W7TMC8"/>
<dbReference type="PROSITE" id="PS50262">
    <property type="entry name" value="G_PROTEIN_RECEP_F1_2"/>
    <property type="match status" value="1"/>
</dbReference>
<accession>A0A9W7TMC8</accession>
<gene>
    <name evidence="12" type="ORF">IRJ41_016066</name>
</gene>
<dbReference type="Pfam" id="PF00001">
    <property type="entry name" value="7tm_1"/>
    <property type="match status" value="1"/>
</dbReference>
<dbReference type="InterPro" id="IPR000276">
    <property type="entry name" value="GPCR_Rhodpsn"/>
</dbReference>
<evidence type="ECO:0000256" key="1">
    <source>
        <dbReference type="ARBA" id="ARBA00004651"/>
    </source>
</evidence>
<evidence type="ECO:0000259" key="11">
    <source>
        <dbReference type="PROSITE" id="PS50262"/>
    </source>
</evidence>
<dbReference type="OrthoDB" id="5961208at2759"/>
<feature type="transmembrane region" description="Helical" evidence="10">
    <location>
        <begin position="220"/>
        <end position="240"/>
    </location>
</feature>
<evidence type="ECO:0000256" key="6">
    <source>
        <dbReference type="ARBA" id="ARBA00023136"/>
    </source>
</evidence>
<evidence type="ECO:0000313" key="12">
    <source>
        <dbReference type="EMBL" id="KAI7798998.1"/>
    </source>
</evidence>
<evidence type="ECO:0000256" key="10">
    <source>
        <dbReference type="SAM" id="Phobius"/>
    </source>
</evidence>
<dbReference type="InterPro" id="IPR017452">
    <property type="entry name" value="GPCR_Rhodpsn_7TM"/>
</dbReference>
<dbReference type="Gene3D" id="1.20.1070.10">
    <property type="entry name" value="Rhodopsin 7-helix transmembrane proteins"/>
    <property type="match status" value="1"/>
</dbReference>
<evidence type="ECO:0000256" key="8">
    <source>
        <dbReference type="ARBA" id="ARBA00023224"/>
    </source>
</evidence>
<comment type="similarity">
    <text evidence="9">Belongs to the G-protein coupled receptor 1 family.</text>
</comment>
<dbReference type="PRINTS" id="PR00237">
    <property type="entry name" value="GPCRRHODOPSN"/>
</dbReference>
<dbReference type="EMBL" id="JAFHDT010000016">
    <property type="protein sequence ID" value="KAI7798998.1"/>
    <property type="molecule type" value="Genomic_DNA"/>
</dbReference>